<protein>
    <recommendedName>
        <fullName evidence="4">DUF2178 domain-containing protein</fullName>
    </recommendedName>
</protein>
<feature type="transmembrane region" description="Helical" evidence="1">
    <location>
        <begin position="134"/>
        <end position="155"/>
    </location>
</feature>
<keyword evidence="1" id="KW-0472">Membrane</keyword>
<dbReference type="AlphaFoldDB" id="A0A653IHB5"/>
<dbReference type="RefSeq" id="WP_159172543.1">
    <property type="nucleotide sequence ID" value="NZ_LR732308.1"/>
</dbReference>
<keyword evidence="3" id="KW-1185">Reference proteome</keyword>
<evidence type="ECO:0000313" key="3">
    <source>
        <dbReference type="Proteomes" id="UP000439752"/>
    </source>
</evidence>
<evidence type="ECO:0000313" key="2">
    <source>
        <dbReference type="EMBL" id="VWX38683.1"/>
    </source>
</evidence>
<evidence type="ECO:0000256" key="1">
    <source>
        <dbReference type="SAM" id="Phobius"/>
    </source>
</evidence>
<evidence type="ECO:0008006" key="4">
    <source>
        <dbReference type="Google" id="ProtNLM"/>
    </source>
</evidence>
<name>A0A653IHB5_9BACL</name>
<dbReference type="Proteomes" id="UP000439752">
    <property type="component" value="Unassembled WGS sequence"/>
</dbReference>
<sequence length="158" mass="18114">MKRVIIQSSLNICLYFLFAAFISSVHDQLEVFNDDPVRGTGFNITLELPLVLPMIFIAILLTVMGYLNRTNKKSTFSEWSVGMAEFSDQDEREEVITGKATRVAYTTFLSTLPALMIPFLFYVQLVEDFPNFPFYAIATVLSLGTLSYLIAWIYYYKK</sequence>
<dbReference type="InterPro" id="IPR019235">
    <property type="entry name" value="DUF2178_TM"/>
</dbReference>
<proteinExistence type="predicted"/>
<dbReference type="Pfam" id="PF09946">
    <property type="entry name" value="DUF2178"/>
    <property type="match status" value="1"/>
</dbReference>
<reference evidence="2 3" key="1">
    <citation type="submission" date="2019-10" db="EMBL/GenBank/DDBJ databases">
        <authorList>
            <person name="Karimi E."/>
        </authorList>
    </citation>
    <scope>NUCLEOTIDE SEQUENCE [LARGE SCALE GENOMIC DNA]</scope>
    <source>
        <strain evidence="2">Exiguobacterium sp. 9Y</strain>
    </source>
</reference>
<organism evidence="2 3">
    <name type="scientific">Exiguobacterium oxidotolerans</name>
    <dbReference type="NCBI Taxonomy" id="223958"/>
    <lineage>
        <taxon>Bacteria</taxon>
        <taxon>Bacillati</taxon>
        <taxon>Bacillota</taxon>
        <taxon>Bacilli</taxon>
        <taxon>Bacillales</taxon>
        <taxon>Bacillales Family XII. Incertae Sedis</taxon>
        <taxon>Exiguobacterium</taxon>
    </lineage>
</organism>
<feature type="transmembrane region" description="Helical" evidence="1">
    <location>
        <begin position="103"/>
        <end position="122"/>
    </location>
</feature>
<dbReference type="EMBL" id="CABWKQ010000058">
    <property type="protein sequence ID" value="VWX38683.1"/>
    <property type="molecule type" value="Genomic_DNA"/>
</dbReference>
<feature type="transmembrane region" description="Helical" evidence="1">
    <location>
        <begin position="49"/>
        <end position="67"/>
    </location>
</feature>
<keyword evidence="1" id="KW-1133">Transmembrane helix</keyword>
<accession>A0A653IHB5</accession>
<gene>
    <name evidence="2" type="ORF">EXIGUO9Y_80012</name>
</gene>
<keyword evidence="1" id="KW-0812">Transmembrane</keyword>
<feature type="transmembrane region" description="Helical" evidence="1">
    <location>
        <begin position="12"/>
        <end position="29"/>
    </location>
</feature>